<evidence type="ECO:0000313" key="1">
    <source>
        <dbReference type="EMBL" id="SAM09599.1"/>
    </source>
</evidence>
<keyword evidence="2" id="KW-1185">Reference proteome</keyword>
<sequence length="822" mass="91596">MGTVQTSSQQNTIVAEQSIPMVIDMEDQGEFDFDFGDGPTTACMNSGSPLTELIAEPKTYDGNDFGDPSGALAISEMLYSAALKNGVTQKAYRAMVTIINDHIIPAAASDPDFKVHSAYKSKKAMEAAHPVNFARYASCKVGCMMFQDGDQVDKCRYCSTDRPPISSSTGLPASYVTIPSISDIIASKLYHPATRSQLLHRSQRVPEVGKSTDIFDGSVYKEMVEGGYFDSPYDVAVTLGIDGFQPFDKGYFQATIVNMTILNIDPKNRSKKHNLIQIMIIPGVKKPRDLESFLSPMLQELDHLSRVGIKIRTADEGTLTAKVHLMAFTGDIPAIADLIRHSGHHSYNGCRICVLRGVRGEIYNPGLRGMYFPGDTSLHALREKEEYRNGGQNGIAASAVASLNSFNGPSFFGLDEMHLLGHGLAKLLFNLLQPVNKNDYIMPKQQDQANAYHFYPFHIGIVNISKVGEDMLASKSDIPLPFFHGNWDNIVRHQSARAVDWLDFLLFVAPTLIIPYLYYSEAKEQLKNLIIAIHFVSAGNSLKATYHSLKGKSFRSFQTYLVGCIDSENLKRRSFTISVHYLGHIAYMIRHLGPMPSFSCRSLERTIGHYKQRTLSTQLPGISYRKLPKSIQANGPLLLISSLACHHLHDIIELMLENELHINHVLALEQHEDEDPQDDITMKAQPVYTSEPPFPATLCALLAATNRYLRTHNTDSVLTISSDDKLAYHHSVEYGEKSYRSIFSQSSSRAAVVKFGQATVLVTATADEWQVKVLAMLITNPFRTLPTVPSPQLPVGKLDYVKCRAAVLYYEEEYCHDHLWDH</sequence>
<dbReference type="STRING" id="4829.A0A168T7D1"/>
<dbReference type="Pfam" id="PF02992">
    <property type="entry name" value="Transposase_21"/>
    <property type="match status" value="1"/>
</dbReference>
<dbReference type="Proteomes" id="UP000078561">
    <property type="component" value="Unassembled WGS sequence"/>
</dbReference>
<protein>
    <submittedName>
        <fullName evidence="1">Uncharacterized protein</fullName>
    </submittedName>
</protein>
<dbReference type="OrthoDB" id="2263388at2759"/>
<dbReference type="EMBL" id="LT555164">
    <property type="protein sequence ID" value="SAM09599.1"/>
    <property type="molecule type" value="Genomic_DNA"/>
</dbReference>
<accession>A0A168T7D1</accession>
<gene>
    <name evidence="1" type="primary">ABSGL_15300.1 scaffold 16604</name>
</gene>
<dbReference type="InterPro" id="IPR004242">
    <property type="entry name" value="Transposase_21"/>
</dbReference>
<reference evidence="1" key="1">
    <citation type="submission" date="2016-04" db="EMBL/GenBank/DDBJ databases">
        <authorList>
            <person name="Evans L.H."/>
            <person name="Alamgir A."/>
            <person name="Owens N."/>
            <person name="Weber N.D."/>
            <person name="Virtaneva K."/>
            <person name="Barbian K."/>
            <person name="Babar A."/>
            <person name="Rosenke K."/>
        </authorList>
    </citation>
    <scope>NUCLEOTIDE SEQUENCE [LARGE SCALE GENOMIC DNA]</scope>
    <source>
        <strain evidence="1">CBS 101.48</strain>
    </source>
</reference>
<proteinExistence type="predicted"/>
<evidence type="ECO:0000313" key="2">
    <source>
        <dbReference type="Proteomes" id="UP000078561"/>
    </source>
</evidence>
<organism evidence="1">
    <name type="scientific">Absidia glauca</name>
    <name type="common">Pin mould</name>
    <dbReference type="NCBI Taxonomy" id="4829"/>
    <lineage>
        <taxon>Eukaryota</taxon>
        <taxon>Fungi</taxon>
        <taxon>Fungi incertae sedis</taxon>
        <taxon>Mucoromycota</taxon>
        <taxon>Mucoromycotina</taxon>
        <taxon>Mucoromycetes</taxon>
        <taxon>Mucorales</taxon>
        <taxon>Cunninghamellaceae</taxon>
        <taxon>Absidia</taxon>
    </lineage>
</organism>
<name>A0A168T7D1_ABSGL</name>
<dbReference type="AlphaFoldDB" id="A0A168T7D1"/>
<dbReference type="InParanoid" id="A0A168T7D1"/>